<sequence length="180" mass="21040">MSWPTQSDFLEIYRIAHNNATNLLEEAELLYDNEYFARAYTLAFTAIEEISKSQFAADVFTGLKREEDFKKFYRNHSEKIGRMTWAHIDANSCSHNLKWVGPDIYDLEKINPKEPQFEKRQDSLYVGIDFRNQKIKKPKEQVSEADAKEMIRIVEVTLERIWEVSGEFGGNQVGTKGFMK</sequence>
<dbReference type="STRING" id="1802202.A2730_00970"/>
<comment type="caution">
    <text evidence="1">The sequence shown here is derived from an EMBL/GenBank/DDBJ whole genome shotgun (WGS) entry which is preliminary data.</text>
</comment>
<dbReference type="AlphaFoldDB" id="A0A1G2HMT9"/>
<evidence type="ECO:0000313" key="2">
    <source>
        <dbReference type="Proteomes" id="UP000176855"/>
    </source>
</evidence>
<gene>
    <name evidence="1" type="ORF">A2730_00970</name>
</gene>
<evidence type="ECO:0008006" key="3">
    <source>
        <dbReference type="Google" id="ProtNLM"/>
    </source>
</evidence>
<dbReference type="Proteomes" id="UP000176855">
    <property type="component" value="Unassembled WGS sequence"/>
</dbReference>
<dbReference type="EMBL" id="MHOO01000011">
    <property type="protein sequence ID" value="OGZ63844.1"/>
    <property type="molecule type" value="Genomic_DNA"/>
</dbReference>
<accession>A0A1G2HMT9</accession>
<proteinExistence type="predicted"/>
<dbReference type="Pfam" id="PF18728">
    <property type="entry name" value="HEPN_AbiV"/>
    <property type="match status" value="1"/>
</dbReference>
<evidence type="ECO:0000313" key="1">
    <source>
        <dbReference type="EMBL" id="OGZ63844.1"/>
    </source>
</evidence>
<reference evidence="1 2" key="1">
    <citation type="journal article" date="2016" name="Nat. Commun.">
        <title>Thousands of microbial genomes shed light on interconnected biogeochemical processes in an aquifer system.</title>
        <authorList>
            <person name="Anantharaman K."/>
            <person name="Brown C.T."/>
            <person name="Hug L.A."/>
            <person name="Sharon I."/>
            <person name="Castelle C.J."/>
            <person name="Probst A.J."/>
            <person name="Thomas B.C."/>
            <person name="Singh A."/>
            <person name="Wilkins M.J."/>
            <person name="Karaoz U."/>
            <person name="Brodie E.L."/>
            <person name="Williams K.H."/>
            <person name="Hubbard S.S."/>
            <person name="Banfield J.F."/>
        </authorList>
    </citation>
    <scope>NUCLEOTIDE SEQUENCE [LARGE SCALE GENOMIC DNA]</scope>
</reference>
<name>A0A1G2HMT9_9BACT</name>
<dbReference type="NCBIfam" id="TIGR04498">
    <property type="entry name" value="AbiV_defense"/>
    <property type="match status" value="1"/>
</dbReference>
<organism evidence="1 2">
    <name type="scientific">Candidatus Staskawiczbacteria bacterium RIFCSPHIGHO2_01_FULL_39_25</name>
    <dbReference type="NCBI Taxonomy" id="1802202"/>
    <lineage>
        <taxon>Bacteria</taxon>
        <taxon>Candidatus Staskawicziibacteriota</taxon>
    </lineage>
</organism>
<protein>
    <recommendedName>
        <fullName evidence="3">HEPN domain-containing protein</fullName>
    </recommendedName>
</protein>
<dbReference type="InterPro" id="IPR030987">
    <property type="entry name" value="AbiV"/>
</dbReference>